<evidence type="ECO:0000313" key="1">
    <source>
        <dbReference type="EMBL" id="CUT18160.1"/>
    </source>
</evidence>
<keyword evidence="2" id="KW-1185">Reference proteome</keyword>
<organism evidence="1 2">
    <name type="scientific">Candidatus Ichthyocystis hellenicum</name>
    <dbReference type="NCBI Taxonomy" id="1561003"/>
    <lineage>
        <taxon>Bacteria</taxon>
        <taxon>Pseudomonadati</taxon>
        <taxon>Pseudomonadota</taxon>
        <taxon>Betaproteobacteria</taxon>
        <taxon>Burkholderiales</taxon>
        <taxon>Candidatus Ichthyocystis</taxon>
    </lineage>
</organism>
<dbReference type="Proteomes" id="UP000198651">
    <property type="component" value="Chromosome I"/>
</dbReference>
<evidence type="ECO:0000313" key="2">
    <source>
        <dbReference type="Proteomes" id="UP000198651"/>
    </source>
</evidence>
<protein>
    <submittedName>
        <fullName evidence="1">Uncharacterized protein</fullName>
    </submittedName>
</protein>
<proteinExistence type="predicted"/>
<name>A0A0S4M4L2_9BURK</name>
<accession>A0A0S4M4L2</accession>
<sequence>MAFPYTLLEMSLMSVFGVSCKKSVECLSQISPKKAIEFAIIIKSKSIGCYRTKYESVFESNVDIQCHKNYDEFCFNNCDDLSNSEKVKAVISLKRSIDGIIVLTNDCFLKYFPLSEHNHFCSYFPIYQQIRSDNFMLRIMIFELSRLLLKLLDQIGLDLYSLINALLIQINYYNSLLNKLLVLRKNTMKGCSVRECLKNYMRCSLSLKEIVIPLIECCNFVFLEDLMKIFESKILDSRLERYRSTYELEIRNIYSFLKSKYSAIIINKRMRIKFLLKKIDLRDKDTLNKIYSFLKIQCHKKFSNRRVIIKRLLEKVNMGISDSLYKDDKTLIFVRSTIELVKKLDNEIFEMKLFLRKFMRRHNNCLVGSIIKK</sequence>
<gene>
    <name evidence="1" type="ORF">Ark11_1356</name>
</gene>
<dbReference type="AlphaFoldDB" id="A0A0S4M4L2"/>
<reference evidence="2" key="1">
    <citation type="submission" date="2015-11" db="EMBL/GenBank/DDBJ databases">
        <authorList>
            <person name="Seth-Smith H.M.B."/>
        </authorList>
    </citation>
    <scope>NUCLEOTIDE SEQUENCE [LARGE SCALE GENOMIC DNA]</scope>
    <source>
        <strain evidence="2">2013Ark11</strain>
    </source>
</reference>
<dbReference type="EMBL" id="LN906597">
    <property type="protein sequence ID" value="CUT18160.1"/>
    <property type="molecule type" value="Genomic_DNA"/>
</dbReference>